<evidence type="ECO:0000256" key="1">
    <source>
        <dbReference type="SAM" id="MobiDB-lite"/>
    </source>
</evidence>
<name>A0A5B7F2E6_PORTR</name>
<keyword evidence="3" id="KW-1185">Reference proteome</keyword>
<proteinExistence type="predicted"/>
<evidence type="ECO:0000313" key="2">
    <source>
        <dbReference type="EMBL" id="MPC41191.1"/>
    </source>
</evidence>
<evidence type="ECO:0000313" key="3">
    <source>
        <dbReference type="Proteomes" id="UP000324222"/>
    </source>
</evidence>
<feature type="compositionally biased region" description="Basic and acidic residues" evidence="1">
    <location>
        <begin position="64"/>
        <end position="74"/>
    </location>
</feature>
<sequence length="74" mass="8468">MADSDVRGSEMTEGSEPDVKSLRDLVIRLVQAMSEMKQETNGRMDKMASELKQEMSKMAQETNVRMDEIRQEIS</sequence>
<feature type="compositionally biased region" description="Basic and acidic residues" evidence="1">
    <location>
        <begin position="1"/>
        <end position="10"/>
    </location>
</feature>
<dbReference type="Proteomes" id="UP000324222">
    <property type="component" value="Unassembled WGS sequence"/>
</dbReference>
<protein>
    <submittedName>
        <fullName evidence="2">Uncharacterized protein</fullName>
    </submittedName>
</protein>
<dbReference type="EMBL" id="VSRR010004964">
    <property type="protein sequence ID" value="MPC41191.1"/>
    <property type="molecule type" value="Genomic_DNA"/>
</dbReference>
<organism evidence="2 3">
    <name type="scientific">Portunus trituberculatus</name>
    <name type="common">Swimming crab</name>
    <name type="synonym">Neptunus trituberculatus</name>
    <dbReference type="NCBI Taxonomy" id="210409"/>
    <lineage>
        <taxon>Eukaryota</taxon>
        <taxon>Metazoa</taxon>
        <taxon>Ecdysozoa</taxon>
        <taxon>Arthropoda</taxon>
        <taxon>Crustacea</taxon>
        <taxon>Multicrustacea</taxon>
        <taxon>Malacostraca</taxon>
        <taxon>Eumalacostraca</taxon>
        <taxon>Eucarida</taxon>
        <taxon>Decapoda</taxon>
        <taxon>Pleocyemata</taxon>
        <taxon>Brachyura</taxon>
        <taxon>Eubrachyura</taxon>
        <taxon>Portunoidea</taxon>
        <taxon>Portunidae</taxon>
        <taxon>Portuninae</taxon>
        <taxon>Portunus</taxon>
    </lineage>
</organism>
<accession>A0A5B7F2E6</accession>
<dbReference type="AlphaFoldDB" id="A0A5B7F2E6"/>
<feature type="region of interest" description="Disordered" evidence="1">
    <location>
        <begin position="55"/>
        <end position="74"/>
    </location>
</feature>
<reference evidence="2 3" key="1">
    <citation type="submission" date="2019-05" db="EMBL/GenBank/DDBJ databases">
        <title>Another draft genome of Portunus trituberculatus and its Hox gene families provides insights of decapod evolution.</title>
        <authorList>
            <person name="Jeong J.-H."/>
            <person name="Song I."/>
            <person name="Kim S."/>
            <person name="Choi T."/>
            <person name="Kim D."/>
            <person name="Ryu S."/>
            <person name="Kim W."/>
        </authorList>
    </citation>
    <scope>NUCLEOTIDE SEQUENCE [LARGE SCALE GENOMIC DNA]</scope>
    <source>
        <tissue evidence="2">Muscle</tissue>
    </source>
</reference>
<comment type="caution">
    <text evidence="2">The sequence shown here is derived from an EMBL/GenBank/DDBJ whole genome shotgun (WGS) entry which is preliminary data.</text>
</comment>
<feature type="region of interest" description="Disordered" evidence="1">
    <location>
        <begin position="1"/>
        <end position="21"/>
    </location>
</feature>
<gene>
    <name evidence="2" type="ORF">E2C01_034777</name>
</gene>